<sequence length="94" mass="10394">MIKFVLATPANANAVYICPPCNQTTPYTNPAITFREIQPFLPSACVFGNGKDKHLVITCQHFDELADAIRHAQSIATDDRMDITIKTITQKSSI</sequence>
<gene>
    <name evidence="1" type="ORF">ACJHVH_07830</name>
</gene>
<evidence type="ECO:0000313" key="2">
    <source>
        <dbReference type="Proteomes" id="UP001624684"/>
    </source>
</evidence>
<keyword evidence="2" id="KW-1185">Reference proteome</keyword>
<dbReference type="Proteomes" id="UP001624684">
    <property type="component" value="Unassembled WGS sequence"/>
</dbReference>
<reference evidence="1 2" key="1">
    <citation type="submission" date="2024-11" db="EMBL/GenBank/DDBJ databases">
        <title>First Report of Moraxella oculi in Brazil in an Infectious Bovine Keratoconjunctivitis Outbreak.</title>
        <authorList>
            <person name="Carvalho C.V."/>
            <person name="Domingues R."/>
            <person name="Coutinho C."/>
            <person name="Honorio N.T.B.S."/>
            <person name="Faza D.R.L.R."/>
            <person name="Carvalho W.A."/>
            <person name="Machado A.B.F."/>
            <person name="Martins M.F."/>
            <person name="Gaspar E.B."/>
        </authorList>
    </citation>
    <scope>NUCLEOTIDE SEQUENCE [LARGE SCALE GENOMIC DNA]</scope>
    <source>
        <strain evidence="1 2">2117LE</strain>
    </source>
</reference>
<organism evidence="1 2">
    <name type="scientific">Moraxella oculi</name>
    <dbReference type="NCBI Taxonomy" id="2940516"/>
    <lineage>
        <taxon>Bacteria</taxon>
        <taxon>Pseudomonadati</taxon>
        <taxon>Pseudomonadota</taxon>
        <taxon>Gammaproteobacteria</taxon>
        <taxon>Moraxellales</taxon>
        <taxon>Moraxellaceae</taxon>
        <taxon>Moraxella</taxon>
    </lineage>
</organism>
<evidence type="ECO:0000313" key="1">
    <source>
        <dbReference type="EMBL" id="MFL1732896.1"/>
    </source>
</evidence>
<protein>
    <submittedName>
        <fullName evidence="1">Uncharacterized protein</fullName>
    </submittedName>
</protein>
<name>A0ABW8U715_9GAMM</name>
<accession>A0ABW8U715</accession>
<comment type="caution">
    <text evidence="1">The sequence shown here is derived from an EMBL/GenBank/DDBJ whole genome shotgun (WGS) entry which is preliminary data.</text>
</comment>
<dbReference type="EMBL" id="JBJJXE010000014">
    <property type="protein sequence ID" value="MFL1732896.1"/>
    <property type="molecule type" value="Genomic_DNA"/>
</dbReference>
<dbReference type="RefSeq" id="WP_407069417.1">
    <property type="nucleotide sequence ID" value="NZ_JBJJXE010000014.1"/>
</dbReference>
<proteinExistence type="predicted"/>